<proteinExistence type="predicted"/>
<comment type="caution">
    <text evidence="2">The sequence shown here is derived from an EMBL/GenBank/DDBJ whole genome shotgun (WGS) entry which is preliminary data.</text>
</comment>
<organism evidence="2 3">
    <name type="scientific">Pleuronectes platessa</name>
    <name type="common">European plaice</name>
    <dbReference type="NCBI Taxonomy" id="8262"/>
    <lineage>
        <taxon>Eukaryota</taxon>
        <taxon>Metazoa</taxon>
        <taxon>Chordata</taxon>
        <taxon>Craniata</taxon>
        <taxon>Vertebrata</taxon>
        <taxon>Euteleostomi</taxon>
        <taxon>Actinopterygii</taxon>
        <taxon>Neopterygii</taxon>
        <taxon>Teleostei</taxon>
        <taxon>Neoteleostei</taxon>
        <taxon>Acanthomorphata</taxon>
        <taxon>Carangaria</taxon>
        <taxon>Pleuronectiformes</taxon>
        <taxon>Pleuronectoidei</taxon>
        <taxon>Pleuronectidae</taxon>
        <taxon>Pleuronectes</taxon>
    </lineage>
</organism>
<name>A0A9N7Z094_PLEPL</name>
<feature type="compositionally biased region" description="Pro residues" evidence="1">
    <location>
        <begin position="1"/>
        <end position="11"/>
    </location>
</feature>
<reference evidence="2" key="1">
    <citation type="submission" date="2020-03" db="EMBL/GenBank/DDBJ databases">
        <authorList>
            <person name="Weist P."/>
        </authorList>
    </citation>
    <scope>NUCLEOTIDE SEQUENCE</scope>
</reference>
<dbReference type="EMBL" id="CADEAL010003458">
    <property type="protein sequence ID" value="CAB1444810.1"/>
    <property type="molecule type" value="Genomic_DNA"/>
</dbReference>
<feature type="region of interest" description="Disordered" evidence="1">
    <location>
        <begin position="1"/>
        <end position="56"/>
    </location>
</feature>
<sequence length="81" mass="8684">MHPTSCPPITPLAPSGLKENPDGTGPVAALLSQTLTAMHPPPPPLPPPPSLAGIPRLLFAPGGMYMDRRELKTRDKRRKTK</sequence>
<dbReference type="Proteomes" id="UP001153269">
    <property type="component" value="Unassembled WGS sequence"/>
</dbReference>
<evidence type="ECO:0000313" key="3">
    <source>
        <dbReference type="Proteomes" id="UP001153269"/>
    </source>
</evidence>
<dbReference type="AlphaFoldDB" id="A0A9N7Z094"/>
<evidence type="ECO:0000313" key="2">
    <source>
        <dbReference type="EMBL" id="CAB1444810.1"/>
    </source>
</evidence>
<gene>
    <name evidence="2" type="ORF">PLEPLA_LOCUS32528</name>
</gene>
<keyword evidence="3" id="KW-1185">Reference proteome</keyword>
<accession>A0A9N7Z094</accession>
<protein>
    <submittedName>
        <fullName evidence="2">Uncharacterized protein</fullName>
    </submittedName>
</protein>
<feature type="compositionally biased region" description="Pro residues" evidence="1">
    <location>
        <begin position="39"/>
        <end position="50"/>
    </location>
</feature>
<evidence type="ECO:0000256" key="1">
    <source>
        <dbReference type="SAM" id="MobiDB-lite"/>
    </source>
</evidence>